<sequence>MTSRRRFLQLSTLTGAVGLATSAFAKKPPVQRKPIVISTWEHGIPANAAAWQVLAEGGRAIDAVEQGVRVPEADPEVRTVGFGGYPDRDGNVTLDACIMDENMNCGAVAFLQNIKHPISVARLVMDKTPHVMLVGEGAKKFALEQGFVEENLLTDASKADWQQWLKTQEIKQINIENHDTIGMLALDNQGNLSGACTTSGAAYKMQGRVGDSPIIGSGLYVDNEVGAATATGMGELVIKTVGCHLVVELMRQGASPAEACEEAVQRIARKLGDFKAFQVGFLALNKNGEYGAHCIQPGFNYAVQDKSGTQLIDGKSLL</sequence>
<feature type="chain" id="PRO_5009209736" evidence="5">
    <location>
        <begin position="26"/>
        <end position="318"/>
    </location>
</feature>
<dbReference type="InterPro" id="IPR019546">
    <property type="entry name" value="TAT_signal_bac_arc"/>
</dbReference>
<protein>
    <submittedName>
        <fullName evidence="6">Glycosylasparaginase</fullName>
    </submittedName>
</protein>
<dbReference type="Proteomes" id="UP000175691">
    <property type="component" value="Unassembled WGS sequence"/>
</dbReference>
<evidence type="ECO:0000313" key="7">
    <source>
        <dbReference type="Proteomes" id="UP000175691"/>
    </source>
</evidence>
<evidence type="ECO:0000256" key="4">
    <source>
        <dbReference type="PIRSR" id="PIRSR600246-3"/>
    </source>
</evidence>
<dbReference type="RefSeq" id="WP_070124457.1">
    <property type="nucleotide sequence ID" value="NZ_MDHN01000013.1"/>
</dbReference>
<dbReference type="InterPro" id="IPR000246">
    <property type="entry name" value="Peptidase_T2"/>
</dbReference>
<evidence type="ECO:0000313" key="6">
    <source>
        <dbReference type="EMBL" id="OFC71581.1"/>
    </source>
</evidence>
<feature type="binding site" evidence="3">
    <location>
        <begin position="208"/>
        <end position="211"/>
    </location>
    <ligand>
        <name>substrate</name>
    </ligand>
</feature>
<feature type="active site" description="Nucleophile" evidence="2">
    <location>
        <position position="180"/>
    </location>
</feature>
<dbReference type="PANTHER" id="PTHR10188:SF6">
    <property type="entry name" value="N(4)-(BETA-N-ACETYLGLUCOSAMINYL)-L-ASPARAGINASE"/>
    <property type="match status" value="1"/>
</dbReference>
<keyword evidence="7" id="KW-1185">Reference proteome</keyword>
<name>A0A1E7ZDN6_9ALTE</name>
<dbReference type="PANTHER" id="PTHR10188">
    <property type="entry name" value="L-ASPARAGINASE"/>
    <property type="match status" value="1"/>
</dbReference>
<dbReference type="STRING" id="1656094.BFC18_07560"/>
<dbReference type="FunFam" id="3.60.20.30:FF:000005">
    <property type="entry name" value="N(4)-(Beta-N-acetylglucosaminyl)-L-asparaginase"/>
    <property type="match status" value="1"/>
</dbReference>
<dbReference type="GO" id="GO:0016811">
    <property type="term" value="F:hydrolase activity, acting on carbon-nitrogen (but not peptide) bonds, in linear amides"/>
    <property type="evidence" value="ECO:0007669"/>
    <property type="project" value="UniProtKB-ARBA"/>
</dbReference>
<feature type="signal peptide" evidence="5">
    <location>
        <begin position="1"/>
        <end position="25"/>
    </location>
</feature>
<feature type="binding site" evidence="3">
    <location>
        <begin position="231"/>
        <end position="234"/>
    </location>
    <ligand>
        <name>substrate</name>
    </ligand>
</feature>
<proteinExistence type="predicted"/>
<dbReference type="InterPro" id="IPR029055">
    <property type="entry name" value="Ntn_hydrolases_N"/>
</dbReference>
<accession>A0A1E7ZDN6</accession>
<evidence type="ECO:0000256" key="3">
    <source>
        <dbReference type="PIRSR" id="PIRSR600246-2"/>
    </source>
</evidence>
<gene>
    <name evidence="6" type="ORF">BFC18_07560</name>
</gene>
<evidence type="ECO:0000256" key="5">
    <source>
        <dbReference type="SAM" id="SignalP"/>
    </source>
</evidence>
<comment type="caution">
    <text evidence="6">The sequence shown here is derived from an EMBL/GenBank/DDBJ whole genome shotgun (WGS) entry which is preliminary data.</text>
</comment>
<dbReference type="NCBIfam" id="TIGR01409">
    <property type="entry name" value="TAT_signal_seq"/>
    <property type="match status" value="1"/>
</dbReference>
<dbReference type="InterPro" id="IPR006311">
    <property type="entry name" value="TAT_signal"/>
</dbReference>
<evidence type="ECO:0000256" key="1">
    <source>
        <dbReference type="ARBA" id="ARBA00022729"/>
    </source>
</evidence>
<dbReference type="GO" id="GO:0005737">
    <property type="term" value="C:cytoplasm"/>
    <property type="evidence" value="ECO:0007669"/>
    <property type="project" value="TreeGrafter"/>
</dbReference>
<dbReference type="AlphaFoldDB" id="A0A1E7ZDN6"/>
<dbReference type="OrthoDB" id="9780217at2"/>
<dbReference type="CDD" id="cd04513">
    <property type="entry name" value="Glycosylasparaginase"/>
    <property type="match status" value="1"/>
</dbReference>
<dbReference type="Pfam" id="PF01112">
    <property type="entry name" value="Asparaginase_2"/>
    <property type="match status" value="1"/>
</dbReference>
<dbReference type="Gene3D" id="3.60.20.30">
    <property type="entry name" value="(Glycosyl)asparaginase"/>
    <property type="match status" value="1"/>
</dbReference>
<keyword evidence="1 5" id="KW-0732">Signal</keyword>
<dbReference type="EMBL" id="MDHN01000013">
    <property type="protein sequence ID" value="OFC71581.1"/>
    <property type="molecule type" value="Genomic_DNA"/>
</dbReference>
<organism evidence="6 7">
    <name type="scientific">Alteromonas confluentis</name>
    <dbReference type="NCBI Taxonomy" id="1656094"/>
    <lineage>
        <taxon>Bacteria</taxon>
        <taxon>Pseudomonadati</taxon>
        <taxon>Pseudomonadota</taxon>
        <taxon>Gammaproteobacteria</taxon>
        <taxon>Alteromonadales</taxon>
        <taxon>Alteromonadaceae</taxon>
        <taxon>Alteromonas/Salinimonas group</taxon>
        <taxon>Alteromonas</taxon>
    </lineage>
</organism>
<reference evidence="6 7" key="1">
    <citation type="submission" date="2016-08" db="EMBL/GenBank/DDBJ databases">
        <authorList>
            <person name="Seilhamer J.J."/>
        </authorList>
    </citation>
    <scope>NUCLEOTIDE SEQUENCE [LARGE SCALE GENOMIC DNA]</scope>
    <source>
        <strain evidence="6 7">KCTC 42603</strain>
    </source>
</reference>
<evidence type="ECO:0000256" key="2">
    <source>
        <dbReference type="PIRSR" id="PIRSR600246-1"/>
    </source>
</evidence>
<feature type="site" description="Cleavage; by autolysis" evidence="4">
    <location>
        <begin position="179"/>
        <end position="180"/>
    </location>
</feature>
<dbReference type="SUPFAM" id="SSF56235">
    <property type="entry name" value="N-terminal nucleophile aminohydrolases (Ntn hydrolases)"/>
    <property type="match status" value="1"/>
</dbReference>
<dbReference type="PROSITE" id="PS51318">
    <property type="entry name" value="TAT"/>
    <property type="match status" value="1"/>
</dbReference>